<dbReference type="Proteomes" id="UP001501510">
    <property type="component" value="Unassembled WGS sequence"/>
</dbReference>
<keyword evidence="1" id="KW-0489">Methyltransferase</keyword>
<reference evidence="1 2" key="1">
    <citation type="journal article" date="2019" name="Int. J. Syst. Evol. Microbiol.">
        <title>The Global Catalogue of Microorganisms (GCM) 10K type strain sequencing project: providing services to taxonomists for standard genome sequencing and annotation.</title>
        <authorList>
            <consortium name="The Broad Institute Genomics Platform"/>
            <consortium name="The Broad Institute Genome Sequencing Center for Infectious Disease"/>
            <person name="Wu L."/>
            <person name="Ma J."/>
        </authorList>
    </citation>
    <scope>NUCLEOTIDE SEQUENCE [LARGE SCALE GENOMIC DNA]</scope>
    <source>
        <strain evidence="1 2">JCM 1407</strain>
    </source>
</reference>
<dbReference type="PIRSF" id="PIRSF018637">
    <property type="entry name" value="TrmK"/>
    <property type="match status" value="1"/>
</dbReference>
<dbReference type="InterPro" id="IPR029063">
    <property type="entry name" value="SAM-dependent_MTases_sf"/>
</dbReference>
<dbReference type="EMBL" id="BAAACG010000019">
    <property type="protein sequence ID" value="GAA0747265.1"/>
    <property type="molecule type" value="Genomic_DNA"/>
</dbReference>
<dbReference type="SUPFAM" id="SSF53335">
    <property type="entry name" value="S-adenosyl-L-methionine-dependent methyltransferases"/>
    <property type="match status" value="1"/>
</dbReference>
<dbReference type="Gene3D" id="3.40.50.150">
    <property type="entry name" value="Vaccinia Virus protein VP39"/>
    <property type="match status" value="1"/>
</dbReference>
<evidence type="ECO:0000313" key="2">
    <source>
        <dbReference type="Proteomes" id="UP001501510"/>
    </source>
</evidence>
<dbReference type="RefSeq" id="WP_343764028.1">
    <property type="nucleotide sequence ID" value="NZ_BAAACG010000019.1"/>
</dbReference>
<comment type="caution">
    <text evidence="1">The sequence shown here is derived from an EMBL/GenBank/DDBJ whole genome shotgun (WGS) entry which is preliminary data.</text>
</comment>
<evidence type="ECO:0000313" key="1">
    <source>
        <dbReference type="EMBL" id="GAA0747265.1"/>
    </source>
</evidence>
<accession>A0ABN1JVG7</accession>
<dbReference type="GO" id="GO:0032259">
    <property type="term" value="P:methylation"/>
    <property type="evidence" value="ECO:0007669"/>
    <property type="project" value="UniProtKB-KW"/>
</dbReference>
<dbReference type="PANTHER" id="PTHR38451">
    <property type="entry name" value="TRNA (ADENINE(22)-N(1))-METHYLTRANSFERASE"/>
    <property type="match status" value="1"/>
</dbReference>
<sequence length="227" mass="26110">MEISNRLKTVALMVDKCEKIVDVGTDHAYIPIYLLNKGLCKYAIASDINKGPIDKAKINIVRENLDKNIECRLGPGLTTVSPKEVQGAIIAGMGGHMIKDILEESKDVFKSLDFLVLQPVQNPDALRCYLYKNGYEIIEEQLAVDENRFYEIIKIKYDKIRVPIEDDIYYEIGKDLIDKKHPLLKRFLNHKIDVNLKILNNITQDTEGAMLRKRELKVKIQKLRELL</sequence>
<dbReference type="Pfam" id="PF12847">
    <property type="entry name" value="Methyltransf_18"/>
    <property type="match status" value="1"/>
</dbReference>
<dbReference type="PANTHER" id="PTHR38451:SF1">
    <property type="entry name" value="TRNA (ADENINE(22)-N(1))-METHYLTRANSFERASE"/>
    <property type="match status" value="1"/>
</dbReference>
<keyword evidence="2" id="KW-1185">Reference proteome</keyword>
<protein>
    <submittedName>
        <fullName evidence="1">Class I SAM-dependent methyltransferase</fullName>
    </submittedName>
</protein>
<name>A0ABN1JVG7_9CLOT</name>
<gene>
    <name evidence="1" type="ORF">GCM10008906_36150</name>
</gene>
<proteinExistence type="predicted"/>
<dbReference type="InterPro" id="IPR006901">
    <property type="entry name" value="TrmK"/>
</dbReference>
<keyword evidence="1" id="KW-0808">Transferase</keyword>
<dbReference type="GO" id="GO:0008168">
    <property type="term" value="F:methyltransferase activity"/>
    <property type="evidence" value="ECO:0007669"/>
    <property type="project" value="UniProtKB-KW"/>
</dbReference>
<organism evidence="1 2">
    <name type="scientific">Clostridium oceanicum</name>
    <dbReference type="NCBI Taxonomy" id="1543"/>
    <lineage>
        <taxon>Bacteria</taxon>
        <taxon>Bacillati</taxon>
        <taxon>Bacillota</taxon>
        <taxon>Clostridia</taxon>
        <taxon>Eubacteriales</taxon>
        <taxon>Clostridiaceae</taxon>
        <taxon>Clostridium</taxon>
    </lineage>
</organism>